<dbReference type="Pfam" id="PF00005">
    <property type="entry name" value="ABC_tran"/>
    <property type="match status" value="1"/>
</dbReference>
<evidence type="ECO:0000259" key="10">
    <source>
        <dbReference type="PROSITE" id="PS50893"/>
    </source>
</evidence>
<reference evidence="11 12" key="1">
    <citation type="journal article" date="2015" name="Nature">
        <title>rRNA introns, odd ribosomes, and small enigmatic genomes across a large radiation of phyla.</title>
        <authorList>
            <person name="Brown C.T."/>
            <person name="Hug L.A."/>
            <person name="Thomas B.C."/>
            <person name="Sharon I."/>
            <person name="Castelle C.J."/>
            <person name="Singh A."/>
            <person name="Wilkins M.J."/>
            <person name="Williams K.H."/>
            <person name="Banfield J.F."/>
        </authorList>
    </citation>
    <scope>NUCLEOTIDE SEQUENCE [LARGE SCALE GENOMIC DNA]</scope>
</reference>
<comment type="similarity">
    <text evidence="1 9">Belongs to the ABC transporter superfamily.</text>
</comment>
<evidence type="ECO:0000256" key="7">
    <source>
        <dbReference type="ARBA" id="ARBA00023136"/>
    </source>
</evidence>
<dbReference type="GO" id="GO:0016887">
    <property type="term" value="F:ATP hydrolysis activity"/>
    <property type="evidence" value="ECO:0007669"/>
    <property type="project" value="InterPro"/>
</dbReference>
<accession>A0A0G0FZR1</accession>
<sequence>MITFQNVSKIYKINHHTSNALEDVSFTINAKEFVSIVGKSGAGKSTIIELLTGEEKPDKGKVTIGSYEVNKVKSSKLPYLRRHLGVIFQDFRLLPNKTAFENVAFTLEVAGRPQAEIKEFVPQALEMVGLSNKMYNFPRELSGGEKQRVAIARAMINHPDVLIADEPTGNLDPVNTAEIIKILLKINELGTTIILATHNKDIVNELKKRVIILEDGKIIGDEERGKYSLT</sequence>
<evidence type="ECO:0000256" key="4">
    <source>
        <dbReference type="ARBA" id="ARBA00022618"/>
    </source>
</evidence>
<dbReference type="InterPro" id="IPR005286">
    <property type="entry name" value="Cell_div_FtsE"/>
</dbReference>
<dbReference type="InterPro" id="IPR017871">
    <property type="entry name" value="ABC_transporter-like_CS"/>
</dbReference>
<dbReference type="InterPro" id="IPR027417">
    <property type="entry name" value="P-loop_NTPase"/>
</dbReference>
<feature type="domain" description="ABC transporter" evidence="10">
    <location>
        <begin position="2"/>
        <end position="229"/>
    </location>
</feature>
<gene>
    <name evidence="9" type="primary">ftsE</name>
    <name evidence="11" type="ORF">US36_C0002G0022</name>
</gene>
<keyword evidence="8 9" id="KW-0131">Cell cycle</keyword>
<dbReference type="PATRIC" id="fig|1619010.3.peg.70"/>
<dbReference type="PROSITE" id="PS00211">
    <property type="entry name" value="ABC_TRANSPORTER_1"/>
    <property type="match status" value="1"/>
</dbReference>
<comment type="caution">
    <text evidence="11">The sequence shown here is derived from an EMBL/GenBank/DDBJ whole genome shotgun (WGS) entry which is preliminary data.</text>
</comment>
<protein>
    <recommendedName>
        <fullName evidence="2 9">Cell division ATP-binding protein FtsE</fullName>
    </recommendedName>
</protein>
<dbReference type="GO" id="GO:0022857">
    <property type="term" value="F:transmembrane transporter activity"/>
    <property type="evidence" value="ECO:0007669"/>
    <property type="project" value="TreeGrafter"/>
</dbReference>
<dbReference type="InterPro" id="IPR003439">
    <property type="entry name" value="ABC_transporter-like_ATP-bd"/>
</dbReference>
<dbReference type="NCBIfam" id="TIGR02673">
    <property type="entry name" value="FtsE"/>
    <property type="match status" value="1"/>
</dbReference>
<keyword evidence="4 9" id="KW-0132">Cell division</keyword>
<dbReference type="PROSITE" id="PS50893">
    <property type="entry name" value="ABC_TRANSPORTER_2"/>
    <property type="match status" value="1"/>
</dbReference>
<dbReference type="SUPFAM" id="SSF52540">
    <property type="entry name" value="P-loop containing nucleoside triphosphate hydrolases"/>
    <property type="match status" value="1"/>
</dbReference>
<dbReference type="GO" id="GO:0051301">
    <property type="term" value="P:cell division"/>
    <property type="evidence" value="ECO:0007669"/>
    <property type="project" value="UniProtKB-UniRule"/>
</dbReference>
<evidence type="ECO:0000313" key="11">
    <source>
        <dbReference type="EMBL" id="KKQ23297.1"/>
    </source>
</evidence>
<organism evidence="11 12">
    <name type="scientific">Candidatus Wolfebacteria bacterium GW2011_GWC1_37_10</name>
    <dbReference type="NCBI Taxonomy" id="1619010"/>
    <lineage>
        <taxon>Bacteria</taxon>
        <taxon>Candidatus Wolfeibacteriota</taxon>
    </lineage>
</organism>
<dbReference type="InterPro" id="IPR015854">
    <property type="entry name" value="ABC_transpr_LolD-like"/>
</dbReference>
<evidence type="ECO:0000256" key="2">
    <source>
        <dbReference type="ARBA" id="ARBA00020019"/>
    </source>
</evidence>
<evidence type="ECO:0000256" key="6">
    <source>
        <dbReference type="ARBA" id="ARBA00022840"/>
    </source>
</evidence>
<proteinExistence type="inferred from homology"/>
<dbReference type="Proteomes" id="UP000034044">
    <property type="component" value="Unassembled WGS sequence"/>
</dbReference>
<name>A0A0G0FZR1_9BACT</name>
<keyword evidence="5 9" id="KW-0547">Nucleotide-binding</keyword>
<keyword evidence="3 9" id="KW-1003">Cell membrane</keyword>
<dbReference type="GO" id="GO:0005886">
    <property type="term" value="C:plasma membrane"/>
    <property type="evidence" value="ECO:0007669"/>
    <property type="project" value="UniProtKB-SubCell"/>
</dbReference>
<dbReference type="AlphaFoldDB" id="A0A0G0FZR1"/>
<evidence type="ECO:0000256" key="5">
    <source>
        <dbReference type="ARBA" id="ARBA00022741"/>
    </source>
</evidence>
<keyword evidence="6 9" id="KW-0067">ATP-binding</keyword>
<dbReference type="PANTHER" id="PTHR24220">
    <property type="entry name" value="IMPORT ATP-BINDING PROTEIN"/>
    <property type="match status" value="1"/>
</dbReference>
<evidence type="ECO:0000256" key="9">
    <source>
        <dbReference type="RuleBase" id="RU365094"/>
    </source>
</evidence>
<dbReference type="FunFam" id="3.40.50.300:FF:000056">
    <property type="entry name" value="Cell division ATP-binding protein FtsE"/>
    <property type="match status" value="1"/>
</dbReference>
<dbReference type="PANTHER" id="PTHR24220:SF470">
    <property type="entry name" value="CELL DIVISION ATP-BINDING PROTEIN FTSE"/>
    <property type="match status" value="1"/>
</dbReference>
<evidence type="ECO:0000256" key="8">
    <source>
        <dbReference type="ARBA" id="ARBA00023306"/>
    </source>
</evidence>
<dbReference type="SMART" id="SM00382">
    <property type="entry name" value="AAA"/>
    <property type="match status" value="1"/>
</dbReference>
<keyword evidence="7 9" id="KW-0472">Membrane</keyword>
<dbReference type="InterPro" id="IPR003593">
    <property type="entry name" value="AAA+_ATPase"/>
</dbReference>
<dbReference type="EMBL" id="LBSR01000002">
    <property type="protein sequence ID" value="KKQ23297.1"/>
    <property type="molecule type" value="Genomic_DNA"/>
</dbReference>
<evidence type="ECO:0000256" key="3">
    <source>
        <dbReference type="ARBA" id="ARBA00022475"/>
    </source>
</evidence>
<dbReference type="Gene3D" id="3.40.50.300">
    <property type="entry name" value="P-loop containing nucleotide triphosphate hydrolases"/>
    <property type="match status" value="1"/>
</dbReference>
<comment type="subunit">
    <text evidence="9">Homodimer. Forms a membrane-associated complex with FtsX.</text>
</comment>
<dbReference type="GO" id="GO:0005524">
    <property type="term" value="F:ATP binding"/>
    <property type="evidence" value="ECO:0007669"/>
    <property type="project" value="UniProtKB-UniRule"/>
</dbReference>
<comment type="function">
    <text evidence="9">Part of the ABC transporter FtsEX involved in cellular division.</text>
</comment>
<comment type="subcellular location">
    <subcellularLocation>
        <location evidence="9">Cell membrane</location>
        <topology evidence="9">Peripheral membrane protein</topology>
        <orientation evidence="9">Cytoplasmic side</orientation>
    </subcellularLocation>
</comment>
<evidence type="ECO:0000313" key="12">
    <source>
        <dbReference type="Proteomes" id="UP000034044"/>
    </source>
</evidence>
<evidence type="ECO:0000256" key="1">
    <source>
        <dbReference type="ARBA" id="ARBA00005417"/>
    </source>
</evidence>